<name>A0A816LQV4_9BILA</name>
<dbReference type="Proteomes" id="UP000663856">
    <property type="component" value="Unassembled WGS sequence"/>
</dbReference>
<evidence type="ECO:0000313" key="6">
    <source>
        <dbReference type="EMBL" id="CAF0962433.1"/>
    </source>
</evidence>
<comment type="similarity">
    <text evidence="2">Belongs to the MLF family.</text>
</comment>
<dbReference type="EMBL" id="CAJOBH010008837">
    <property type="protein sequence ID" value="CAF4124536.1"/>
    <property type="molecule type" value="Genomic_DNA"/>
</dbReference>
<evidence type="ECO:0000256" key="5">
    <source>
        <dbReference type="SAM" id="MobiDB-lite"/>
    </source>
</evidence>
<comment type="subcellular location">
    <subcellularLocation>
        <location evidence="1">Cytoplasm</location>
    </subcellularLocation>
</comment>
<sequence length="232" mass="26154">MSYPLQPYNPNNGAIVNQQFNRPIVNRNNGIGGDDDLLDSIFGLASRLMTEILRNGPDIGGIGAFMGSDPSNPHAQIFGISSMNVTQIGCGPDGQPHIVQTHDERRIGPGGIRQTKKALRDPARGIDKMQIGYFVGDRGEIIERQLDRSTGQYRQEIQRHGPTHNERHYSQQRQMQSQPALQQLSSLPQQQYQYYPQQQQQLPPRYSQQPQCSPYSQKPQQALPAPSSYRYL</sequence>
<evidence type="ECO:0000256" key="4">
    <source>
        <dbReference type="ARBA" id="ARBA00022553"/>
    </source>
</evidence>
<evidence type="ECO:0000256" key="3">
    <source>
        <dbReference type="ARBA" id="ARBA00022490"/>
    </source>
</evidence>
<dbReference type="Pfam" id="PF10248">
    <property type="entry name" value="Mlf1IP"/>
    <property type="match status" value="1"/>
</dbReference>
<dbReference type="EMBL" id="CAJNRF010000090">
    <property type="protein sequence ID" value="CAF1936433.1"/>
    <property type="molecule type" value="Genomic_DNA"/>
</dbReference>
<proteinExistence type="inferred from homology"/>
<reference evidence="9" key="1">
    <citation type="submission" date="2021-02" db="EMBL/GenBank/DDBJ databases">
        <authorList>
            <person name="Nowell W R."/>
        </authorList>
    </citation>
    <scope>NUCLEOTIDE SEQUENCE</scope>
</reference>
<evidence type="ECO:0000313" key="9">
    <source>
        <dbReference type="EMBL" id="CAF1936433.1"/>
    </source>
</evidence>
<keyword evidence="17" id="KW-1185">Reference proteome</keyword>
<dbReference type="Proteomes" id="UP000663855">
    <property type="component" value="Unassembled WGS sequence"/>
</dbReference>
<dbReference type="EMBL" id="CAJOBG010007847">
    <property type="protein sequence ID" value="CAF4228227.1"/>
    <property type="molecule type" value="Genomic_DNA"/>
</dbReference>
<dbReference type="AlphaFoldDB" id="A0A816LQV4"/>
<gene>
    <name evidence="13" type="ORF">BYL167_LOCUS20239</name>
    <name evidence="6" type="ORF">CJN711_LOCUS487</name>
    <name evidence="11" type="ORF">GIL414_LOCUS13360</name>
    <name evidence="7" type="ORF">KQP761_LOCUS394</name>
    <name evidence="8" type="ORF">MBJ925_LOCUS1928</name>
    <name evidence="14" type="ORF">OVN521_LOCUS27827</name>
    <name evidence="12" type="ORF">SMN809_LOCUS14633</name>
    <name evidence="15" type="ORF">UXM345_LOCUS29791</name>
    <name evidence="9" type="ORF">WKI299_LOCUS1550</name>
    <name evidence="10" type="ORF">XDN619_LOCUS895</name>
</gene>
<organism evidence="9 16">
    <name type="scientific">Rotaria magnacalcarata</name>
    <dbReference type="NCBI Taxonomy" id="392030"/>
    <lineage>
        <taxon>Eukaryota</taxon>
        <taxon>Metazoa</taxon>
        <taxon>Spiralia</taxon>
        <taxon>Gnathifera</taxon>
        <taxon>Rotifera</taxon>
        <taxon>Eurotatoria</taxon>
        <taxon>Bdelloidea</taxon>
        <taxon>Philodinida</taxon>
        <taxon>Philodinidae</taxon>
        <taxon>Rotaria</taxon>
    </lineage>
</organism>
<feature type="region of interest" description="Disordered" evidence="5">
    <location>
        <begin position="161"/>
        <end position="232"/>
    </location>
</feature>
<evidence type="ECO:0000313" key="16">
    <source>
        <dbReference type="Proteomes" id="UP000663856"/>
    </source>
</evidence>
<comment type="caution">
    <text evidence="9">The sequence shown here is derived from an EMBL/GenBank/DDBJ whole genome shotgun (WGS) entry which is preliminary data.</text>
</comment>
<dbReference type="InterPro" id="IPR019376">
    <property type="entry name" value="Myeloid_leukemia_factor"/>
</dbReference>
<evidence type="ECO:0000313" key="10">
    <source>
        <dbReference type="EMBL" id="CAF1950521.1"/>
    </source>
</evidence>
<protein>
    <submittedName>
        <fullName evidence="9">Uncharacterized protein</fullName>
    </submittedName>
</protein>
<evidence type="ECO:0000313" key="12">
    <source>
        <dbReference type="EMBL" id="CAF4050692.1"/>
    </source>
</evidence>
<evidence type="ECO:0000313" key="15">
    <source>
        <dbReference type="EMBL" id="CAF4233686.1"/>
    </source>
</evidence>
<evidence type="ECO:0000256" key="1">
    <source>
        <dbReference type="ARBA" id="ARBA00004496"/>
    </source>
</evidence>
<dbReference type="EMBL" id="CAJOBF010007474">
    <property type="protein sequence ID" value="CAF4233686.1"/>
    <property type="molecule type" value="Genomic_DNA"/>
</dbReference>
<dbReference type="Proteomes" id="UP000681967">
    <property type="component" value="Unassembled WGS sequence"/>
</dbReference>
<evidence type="ECO:0000313" key="17">
    <source>
        <dbReference type="Proteomes" id="UP000663866"/>
    </source>
</evidence>
<accession>A0A816LQV4</accession>
<evidence type="ECO:0000256" key="2">
    <source>
        <dbReference type="ARBA" id="ARBA00008332"/>
    </source>
</evidence>
<evidence type="ECO:0000313" key="13">
    <source>
        <dbReference type="EMBL" id="CAF4124536.1"/>
    </source>
</evidence>
<dbReference type="EMBL" id="CAJOBI010006075">
    <property type="protein sequence ID" value="CAF4050692.1"/>
    <property type="molecule type" value="Genomic_DNA"/>
</dbReference>
<dbReference type="Proteomes" id="UP000663842">
    <property type="component" value="Unassembled WGS sequence"/>
</dbReference>
<dbReference type="Proteomes" id="UP000663834">
    <property type="component" value="Unassembled WGS sequence"/>
</dbReference>
<feature type="compositionally biased region" description="Low complexity" evidence="5">
    <location>
        <begin position="171"/>
        <end position="221"/>
    </location>
</feature>
<dbReference type="EMBL" id="CAJNRE010000127">
    <property type="protein sequence ID" value="CAF1920485.1"/>
    <property type="molecule type" value="Genomic_DNA"/>
</dbReference>
<dbReference type="GO" id="GO:0005737">
    <property type="term" value="C:cytoplasm"/>
    <property type="evidence" value="ECO:0007669"/>
    <property type="project" value="UniProtKB-SubCell"/>
</dbReference>
<dbReference type="Proteomes" id="UP000681720">
    <property type="component" value="Unassembled WGS sequence"/>
</dbReference>
<dbReference type="Proteomes" id="UP000663887">
    <property type="component" value="Unassembled WGS sequence"/>
</dbReference>
<dbReference type="Proteomes" id="UP000663824">
    <property type="component" value="Unassembled WGS sequence"/>
</dbReference>
<keyword evidence="4" id="KW-0597">Phosphoprotein</keyword>
<evidence type="ECO:0000313" key="11">
    <source>
        <dbReference type="EMBL" id="CAF4030240.1"/>
    </source>
</evidence>
<dbReference type="EMBL" id="CAJNOW010000028">
    <property type="protein sequence ID" value="CAF1212246.1"/>
    <property type="molecule type" value="Genomic_DNA"/>
</dbReference>
<dbReference type="EMBL" id="CAJOBJ010005398">
    <property type="protein sequence ID" value="CAF4030240.1"/>
    <property type="molecule type" value="Genomic_DNA"/>
</dbReference>
<dbReference type="OrthoDB" id="8707547at2759"/>
<evidence type="ECO:0000313" key="8">
    <source>
        <dbReference type="EMBL" id="CAF1920485.1"/>
    </source>
</evidence>
<dbReference type="EMBL" id="CAJNOV010000034">
    <property type="protein sequence ID" value="CAF0962433.1"/>
    <property type="molecule type" value="Genomic_DNA"/>
</dbReference>
<dbReference type="EMBL" id="CAJNRG010000042">
    <property type="protein sequence ID" value="CAF1950521.1"/>
    <property type="molecule type" value="Genomic_DNA"/>
</dbReference>
<keyword evidence="3" id="KW-0963">Cytoplasm</keyword>
<dbReference type="Proteomes" id="UP000663866">
    <property type="component" value="Unassembled WGS sequence"/>
</dbReference>
<evidence type="ECO:0000313" key="7">
    <source>
        <dbReference type="EMBL" id="CAF1212246.1"/>
    </source>
</evidence>
<evidence type="ECO:0000313" key="14">
    <source>
        <dbReference type="EMBL" id="CAF4228227.1"/>
    </source>
</evidence>
<dbReference type="Proteomes" id="UP000676336">
    <property type="component" value="Unassembled WGS sequence"/>
</dbReference>